<feature type="domain" description="UspA" evidence="1">
    <location>
        <begin position="16"/>
        <end position="121"/>
    </location>
</feature>
<dbReference type="Pfam" id="PF00582">
    <property type="entry name" value="Usp"/>
    <property type="match status" value="2"/>
</dbReference>
<dbReference type="PANTHER" id="PTHR31964:SF113">
    <property type="entry name" value="USPA DOMAIN-CONTAINING PROTEIN"/>
    <property type="match status" value="1"/>
</dbReference>
<sequence>MAERGMGAALAFFNSRRGDTFTIIHISDLTKSYLSKHLHPSHLKNYYIDLAYGARVKADWLCREKEEGRTTCESLTRLAERSGTDLLVLGSWGRKGEKLDALGTVSEFTLRQSRCSLCIVRSTGATGFGGGGTGGARYLFATDGSHAAHLAFSFLLAYVLRPADFVVVVTVTAEDGTAESRVIQQYSEYMRKRKVNGECHVRCVDRLSTTVPEGIVDAVAAYSCDVLVMGISGYGRKKLGSVSEDISTRASCTTLLIKDPA</sequence>
<evidence type="ECO:0000313" key="2">
    <source>
        <dbReference type="EMBL" id="PNH05119.1"/>
    </source>
</evidence>
<dbReference type="InterPro" id="IPR006016">
    <property type="entry name" value="UspA"/>
</dbReference>
<organism evidence="2 3">
    <name type="scientific">Tetrabaena socialis</name>
    <dbReference type="NCBI Taxonomy" id="47790"/>
    <lineage>
        <taxon>Eukaryota</taxon>
        <taxon>Viridiplantae</taxon>
        <taxon>Chlorophyta</taxon>
        <taxon>core chlorophytes</taxon>
        <taxon>Chlorophyceae</taxon>
        <taxon>CS clade</taxon>
        <taxon>Chlamydomonadales</taxon>
        <taxon>Tetrabaenaceae</taxon>
        <taxon>Tetrabaena</taxon>
    </lineage>
</organism>
<feature type="domain" description="UspA" evidence="1">
    <location>
        <begin position="139"/>
        <end position="258"/>
    </location>
</feature>
<dbReference type="SUPFAM" id="SSF52402">
    <property type="entry name" value="Adenine nucleotide alpha hydrolases-like"/>
    <property type="match status" value="2"/>
</dbReference>
<reference evidence="2 3" key="1">
    <citation type="journal article" date="2017" name="Mol. Biol. Evol.">
        <title>The 4-celled Tetrabaena socialis nuclear genome reveals the essential components for genetic control of cell number at the origin of multicellularity in the volvocine lineage.</title>
        <authorList>
            <person name="Featherston J."/>
            <person name="Arakaki Y."/>
            <person name="Hanschen E.R."/>
            <person name="Ferris P.J."/>
            <person name="Michod R.E."/>
            <person name="Olson B.J.S.C."/>
            <person name="Nozaki H."/>
            <person name="Durand P.M."/>
        </authorList>
    </citation>
    <scope>NUCLEOTIDE SEQUENCE [LARGE SCALE GENOMIC DNA]</scope>
    <source>
        <strain evidence="2 3">NIES-571</strain>
    </source>
</reference>
<dbReference type="AlphaFoldDB" id="A0A2J7ZXX5"/>
<protein>
    <recommendedName>
        <fullName evidence="1">UspA domain-containing protein</fullName>
    </recommendedName>
</protein>
<evidence type="ECO:0000313" key="3">
    <source>
        <dbReference type="Proteomes" id="UP000236333"/>
    </source>
</evidence>
<dbReference type="Proteomes" id="UP000236333">
    <property type="component" value="Unassembled WGS sequence"/>
</dbReference>
<comment type="caution">
    <text evidence="2">The sequence shown here is derived from an EMBL/GenBank/DDBJ whole genome shotgun (WGS) entry which is preliminary data.</text>
</comment>
<evidence type="ECO:0000259" key="1">
    <source>
        <dbReference type="Pfam" id="PF00582"/>
    </source>
</evidence>
<dbReference type="PANTHER" id="PTHR31964">
    <property type="entry name" value="ADENINE NUCLEOTIDE ALPHA HYDROLASES-LIKE SUPERFAMILY PROTEIN"/>
    <property type="match status" value="1"/>
</dbReference>
<dbReference type="OrthoDB" id="843225at2759"/>
<keyword evidence="3" id="KW-1185">Reference proteome</keyword>
<proteinExistence type="predicted"/>
<gene>
    <name evidence="2" type="ORF">TSOC_008646</name>
</gene>
<dbReference type="Gene3D" id="3.40.50.12370">
    <property type="match status" value="1"/>
</dbReference>
<accession>A0A2J7ZXX5</accession>
<dbReference type="EMBL" id="PGGS01000332">
    <property type="protein sequence ID" value="PNH05119.1"/>
    <property type="molecule type" value="Genomic_DNA"/>
</dbReference>
<name>A0A2J7ZXX5_9CHLO</name>